<dbReference type="GO" id="GO:0030170">
    <property type="term" value="F:pyridoxal phosphate binding"/>
    <property type="evidence" value="ECO:0007669"/>
    <property type="project" value="InterPro"/>
</dbReference>
<dbReference type="AlphaFoldDB" id="A0A1J4SCK5"/>
<dbReference type="InterPro" id="IPR052716">
    <property type="entry name" value="MOSC_domain"/>
</dbReference>
<dbReference type="Gene3D" id="2.40.33.20">
    <property type="entry name" value="PK beta-barrel domain-like"/>
    <property type="match status" value="1"/>
</dbReference>
<evidence type="ECO:0000313" key="3">
    <source>
        <dbReference type="Proteomes" id="UP000182278"/>
    </source>
</evidence>
<dbReference type="SUPFAM" id="SSF50800">
    <property type="entry name" value="PK beta-barrel domain-like"/>
    <property type="match status" value="1"/>
</dbReference>
<dbReference type="STRING" id="1817893.AUJ66_06285"/>
<dbReference type="PROSITE" id="PS51340">
    <property type="entry name" value="MOSC"/>
    <property type="match status" value="1"/>
</dbReference>
<dbReference type="InterPro" id="IPR005302">
    <property type="entry name" value="MoCF_Sase_C"/>
</dbReference>
<dbReference type="GO" id="GO:0003824">
    <property type="term" value="F:catalytic activity"/>
    <property type="evidence" value="ECO:0007669"/>
    <property type="project" value="InterPro"/>
</dbReference>
<dbReference type="GO" id="GO:0030151">
    <property type="term" value="F:molybdenum ion binding"/>
    <property type="evidence" value="ECO:0007669"/>
    <property type="project" value="InterPro"/>
</dbReference>
<dbReference type="InterPro" id="IPR011037">
    <property type="entry name" value="Pyrv_Knase-like_insert_dom_sf"/>
</dbReference>
<dbReference type="PANTHER" id="PTHR36930">
    <property type="entry name" value="METAL-SULFUR CLUSTER BIOSYNTHESIS PROTEINS YUAD-RELATED"/>
    <property type="match status" value="1"/>
</dbReference>
<dbReference type="Proteomes" id="UP000182278">
    <property type="component" value="Unassembled WGS sequence"/>
</dbReference>
<protein>
    <recommendedName>
        <fullName evidence="1">MOSC domain-containing protein</fullName>
    </recommendedName>
</protein>
<accession>A0A1J4SCK5</accession>
<dbReference type="Pfam" id="PF03473">
    <property type="entry name" value="MOSC"/>
    <property type="match status" value="1"/>
</dbReference>
<feature type="domain" description="MOSC" evidence="1">
    <location>
        <begin position="17"/>
        <end position="146"/>
    </location>
</feature>
<proteinExistence type="predicted"/>
<dbReference type="EMBL" id="MNUO01000095">
    <property type="protein sequence ID" value="OIN96442.1"/>
    <property type="molecule type" value="Genomic_DNA"/>
</dbReference>
<dbReference type="PANTHER" id="PTHR36930:SF1">
    <property type="entry name" value="MOSC DOMAIN-CONTAINING PROTEIN"/>
    <property type="match status" value="1"/>
</dbReference>
<name>A0A1J4SCK5_9BACT</name>
<sequence length="147" mass="15943">MPKIISINTSKKKGISKSPVEQGFFRKDLGLEGDAHAGPGERQVSLLAMEAINIFNQSLPTNTGKIKPGDFAENLTIEGMDFSTIKLGSQIKIGDVLLEISMLGKKCLRHCAIYKKLGSCIMPIQGVFARVINGGRIKKGDGIQKEK</sequence>
<reference evidence="2 3" key="1">
    <citation type="journal article" date="2016" name="Environ. Microbiol.">
        <title>Genomic resolution of a cold subsurface aquifer community provides metabolic insights for novel microbes adapted to high CO concentrations.</title>
        <authorList>
            <person name="Probst A.J."/>
            <person name="Castelle C.J."/>
            <person name="Singh A."/>
            <person name="Brown C.T."/>
            <person name="Anantharaman K."/>
            <person name="Sharon I."/>
            <person name="Hug L.A."/>
            <person name="Burstein D."/>
            <person name="Emerson J.B."/>
            <person name="Thomas B.C."/>
            <person name="Banfield J.F."/>
        </authorList>
    </citation>
    <scope>NUCLEOTIDE SEQUENCE [LARGE SCALE GENOMIC DNA]</scope>
    <source>
        <strain evidence="2">CG1_02_38_46</strain>
    </source>
</reference>
<evidence type="ECO:0000313" key="2">
    <source>
        <dbReference type="EMBL" id="OIN96442.1"/>
    </source>
</evidence>
<evidence type="ECO:0000259" key="1">
    <source>
        <dbReference type="PROSITE" id="PS51340"/>
    </source>
</evidence>
<gene>
    <name evidence="2" type="ORF">AUJ66_06285</name>
</gene>
<organism evidence="2 3">
    <name type="scientific">Candidatus Desantisbacteria bacterium CG1_02_38_46</name>
    <dbReference type="NCBI Taxonomy" id="1817893"/>
    <lineage>
        <taxon>Bacteria</taxon>
        <taxon>Candidatus Desantisiibacteriota</taxon>
    </lineage>
</organism>
<comment type="caution">
    <text evidence="2">The sequence shown here is derived from an EMBL/GenBank/DDBJ whole genome shotgun (WGS) entry which is preliminary data.</text>
</comment>